<dbReference type="Gramene" id="TuG1812G0600001516.01.T01">
    <property type="protein sequence ID" value="TuG1812G0600001516.01.T01.cds315290"/>
    <property type="gene ID" value="TuG1812G0600001516.01"/>
</dbReference>
<accession>A0A8R7QR37</accession>
<sequence>MEEEMKAIADNNTWTPAALPTGSRAIGLKWVFKLKKDADGNVVKHKARLVVKGYAQRQGVDFDEVFAPVARMETVRVLIALAAHAGWPVHHMDVKSAFLNGDLAEEVFVHQPEGFINDDNPHGVLRLSKALYGLRQAPRAWYAKLDASLCELGFVRSPLEHAVYRRGSETSFLLVGVYVDDLIITGTDGIDIAAFKAEMQHLFKMSDLGLLSYYLGIEVKQEHGRITLCQRGYAEKVLERAGMAGCNPGQTSMEVRLKLCKEDGSPPADATEYRSIIGCLRYLVNTRPDIALAVGVTSRYMEAPSTRHWTAVKQILRYIRGTLHYGCSYMKGSGAPSLVGFSDSDHGGDVDDRKSTSGVVFFLGGSVVTWTSQKQKVVATSSCEAEYVAAAVATCQGVWLSRLLADLTGRSVEKFQLYIDNKSAIALSKNPVHHDRSKHIDIKYHFIRQCLEENKLDVDHVGTDEQLADILTKALGKIMFVEMRAKIGVAGLRG</sequence>
<feature type="domain" description="Reverse transcriptase Ty1/copia-type" evidence="1">
    <location>
        <begin position="11"/>
        <end position="253"/>
    </location>
</feature>
<evidence type="ECO:0000313" key="2">
    <source>
        <dbReference type="EnsemblPlants" id="TuG1812G0600001516.01.T01.cds315290"/>
    </source>
</evidence>
<protein>
    <recommendedName>
        <fullName evidence="1">Reverse transcriptase Ty1/copia-type domain-containing protein</fullName>
    </recommendedName>
</protein>
<reference evidence="2" key="3">
    <citation type="submission" date="2022-06" db="UniProtKB">
        <authorList>
            <consortium name="EnsemblPlants"/>
        </authorList>
    </citation>
    <scope>IDENTIFICATION</scope>
</reference>
<dbReference type="Proteomes" id="UP000015106">
    <property type="component" value="Chromosome 6"/>
</dbReference>
<evidence type="ECO:0000259" key="1">
    <source>
        <dbReference type="Pfam" id="PF07727"/>
    </source>
</evidence>
<dbReference type="EnsemblPlants" id="TuG1812G0600001516.01.T01">
    <property type="protein sequence ID" value="TuG1812G0600001516.01.T01.cds315290"/>
    <property type="gene ID" value="TuG1812G0600001516.01"/>
</dbReference>
<dbReference type="CDD" id="cd09272">
    <property type="entry name" value="RNase_HI_RT_Ty1"/>
    <property type="match status" value="1"/>
</dbReference>
<dbReference type="Pfam" id="PF07727">
    <property type="entry name" value="RVT_2"/>
    <property type="match status" value="1"/>
</dbReference>
<name>A0A8R7QR37_TRIUA</name>
<dbReference type="InterPro" id="IPR013103">
    <property type="entry name" value="RVT_2"/>
</dbReference>
<dbReference type="PANTHER" id="PTHR11439">
    <property type="entry name" value="GAG-POL-RELATED RETROTRANSPOSON"/>
    <property type="match status" value="1"/>
</dbReference>
<reference evidence="2" key="2">
    <citation type="submission" date="2018-03" db="EMBL/GenBank/DDBJ databases">
        <title>The Triticum urartu genome reveals the dynamic nature of wheat genome evolution.</title>
        <authorList>
            <person name="Ling H."/>
            <person name="Ma B."/>
            <person name="Shi X."/>
            <person name="Liu H."/>
            <person name="Dong L."/>
            <person name="Sun H."/>
            <person name="Cao Y."/>
            <person name="Gao Q."/>
            <person name="Zheng S."/>
            <person name="Li Y."/>
            <person name="Yu Y."/>
            <person name="Du H."/>
            <person name="Qi M."/>
            <person name="Li Y."/>
            <person name="Yu H."/>
            <person name="Cui Y."/>
            <person name="Wang N."/>
            <person name="Chen C."/>
            <person name="Wu H."/>
            <person name="Zhao Y."/>
            <person name="Zhang J."/>
            <person name="Li Y."/>
            <person name="Zhou W."/>
            <person name="Zhang B."/>
            <person name="Hu W."/>
            <person name="Eijk M."/>
            <person name="Tang J."/>
            <person name="Witsenboer H."/>
            <person name="Zhao S."/>
            <person name="Li Z."/>
            <person name="Zhang A."/>
            <person name="Wang D."/>
            <person name="Liang C."/>
        </authorList>
    </citation>
    <scope>NUCLEOTIDE SEQUENCE [LARGE SCALE GENOMIC DNA]</scope>
    <source>
        <strain evidence="2">cv. G1812</strain>
    </source>
</reference>
<dbReference type="SUPFAM" id="SSF56672">
    <property type="entry name" value="DNA/RNA polymerases"/>
    <property type="match status" value="1"/>
</dbReference>
<evidence type="ECO:0000313" key="3">
    <source>
        <dbReference type="Proteomes" id="UP000015106"/>
    </source>
</evidence>
<dbReference type="AlphaFoldDB" id="A0A8R7QR37"/>
<keyword evidence="3" id="KW-1185">Reference proteome</keyword>
<organism evidence="2 3">
    <name type="scientific">Triticum urartu</name>
    <name type="common">Red wild einkorn</name>
    <name type="synonym">Crithodium urartu</name>
    <dbReference type="NCBI Taxonomy" id="4572"/>
    <lineage>
        <taxon>Eukaryota</taxon>
        <taxon>Viridiplantae</taxon>
        <taxon>Streptophyta</taxon>
        <taxon>Embryophyta</taxon>
        <taxon>Tracheophyta</taxon>
        <taxon>Spermatophyta</taxon>
        <taxon>Magnoliopsida</taxon>
        <taxon>Liliopsida</taxon>
        <taxon>Poales</taxon>
        <taxon>Poaceae</taxon>
        <taxon>BOP clade</taxon>
        <taxon>Pooideae</taxon>
        <taxon>Triticodae</taxon>
        <taxon>Triticeae</taxon>
        <taxon>Triticinae</taxon>
        <taxon>Triticum</taxon>
    </lineage>
</organism>
<proteinExistence type="predicted"/>
<dbReference type="InterPro" id="IPR043502">
    <property type="entry name" value="DNA/RNA_pol_sf"/>
</dbReference>
<reference evidence="3" key="1">
    <citation type="journal article" date="2013" name="Nature">
        <title>Draft genome of the wheat A-genome progenitor Triticum urartu.</title>
        <authorList>
            <person name="Ling H.Q."/>
            <person name="Zhao S."/>
            <person name="Liu D."/>
            <person name="Wang J."/>
            <person name="Sun H."/>
            <person name="Zhang C."/>
            <person name="Fan H."/>
            <person name="Li D."/>
            <person name="Dong L."/>
            <person name="Tao Y."/>
            <person name="Gao C."/>
            <person name="Wu H."/>
            <person name="Li Y."/>
            <person name="Cui Y."/>
            <person name="Guo X."/>
            <person name="Zheng S."/>
            <person name="Wang B."/>
            <person name="Yu K."/>
            <person name="Liang Q."/>
            <person name="Yang W."/>
            <person name="Lou X."/>
            <person name="Chen J."/>
            <person name="Feng M."/>
            <person name="Jian J."/>
            <person name="Zhang X."/>
            <person name="Luo G."/>
            <person name="Jiang Y."/>
            <person name="Liu J."/>
            <person name="Wang Z."/>
            <person name="Sha Y."/>
            <person name="Zhang B."/>
            <person name="Wu H."/>
            <person name="Tang D."/>
            <person name="Shen Q."/>
            <person name="Xue P."/>
            <person name="Zou S."/>
            <person name="Wang X."/>
            <person name="Liu X."/>
            <person name="Wang F."/>
            <person name="Yang Y."/>
            <person name="An X."/>
            <person name="Dong Z."/>
            <person name="Zhang K."/>
            <person name="Zhang X."/>
            <person name="Luo M.C."/>
            <person name="Dvorak J."/>
            <person name="Tong Y."/>
            <person name="Wang J."/>
            <person name="Yang H."/>
            <person name="Li Z."/>
            <person name="Wang D."/>
            <person name="Zhang A."/>
            <person name="Wang J."/>
        </authorList>
    </citation>
    <scope>NUCLEOTIDE SEQUENCE</scope>
    <source>
        <strain evidence="3">cv. G1812</strain>
    </source>
</reference>
<dbReference type="PANTHER" id="PTHR11439:SF515">
    <property type="entry name" value="GAG-POL POLYPROTEIN"/>
    <property type="match status" value="1"/>
</dbReference>